<keyword evidence="2" id="KW-0680">Restriction system</keyword>
<name>A0A8J7K4R0_9GAMM</name>
<dbReference type="GO" id="GO:0004519">
    <property type="term" value="F:endonuclease activity"/>
    <property type="evidence" value="ECO:0007669"/>
    <property type="project" value="UniProtKB-KW"/>
</dbReference>
<dbReference type="CDD" id="cd17496">
    <property type="entry name" value="RMtype1_S_BliBORF2384P-TRD1-CR1_like"/>
    <property type="match status" value="1"/>
</dbReference>
<dbReference type="Gene3D" id="3.90.220.20">
    <property type="entry name" value="DNA methylase specificity domains"/>
    <property type="match status" value="2"/>
</dbReference>
<dbReference type="GO" id="GO:0009307">
    <property type="term" value="P:DNA restriction-modification system"/>
    <property type="evidence" value="ECO:0007669"/>
    <property type="project" value="UniProtKB-KW"/>
</dbReference>
<feature type="domain" description="Type I restriction modification DNA specificity" evidence="4">
    <location>
        <begin position="108"/>
        <end position="278"/>
    </location>
</feature>
<dbReference type="PANTHER" id="PTHR43140:SF1">
    <property type="entry name" value="TYPE I RESTRICTION ENZYME ECOKI SPECIFICITY SUBUNIT"/>
    <property type="match status" value="1"/>
</dbReference>
<keyword evidence="5" id="KW-0540">Nuclease</keyword>
<dbReference type="SUPFAM" id="SSF116734">
    <property type="entry name" value="DNA methylase specificity domain"/>
    <property type="match status" value="2"/>
</dbReference>
<dbReference type="PANTHER" id="PTHR43140">
    <property type="entry name" value="TYPE-1 RESTRICTION ENZYME ECOKI SPECIFICITY PROTEIN"/>
    <property type="match status" value="1"/>
</dbReference>
<keyword evidence="5" id="KW-0255">Endonuclease</keyword>
<accession>A0A8J7K4R0</accession>
<evidence type="ECO:0000313" key="6">
    <source>
        <dbReference type="Proteomes" id="UP000640333"/>
    </source>
</evidence>
<keyword evidence="5" id="KW-0378">Hydrolase</keyword>
<evidence type="ECO:0000256" key="3">
    <source>
        <dbReference type="ARBA" id="ARBA00023125"/>
    </source>
</evidence>
<dbReference type="AlphaFoldDB" id="A0A8J7K4R0"/>
<dbReference type="GO" id="GO:0003677">
    <property type="term" value="F:DNA binding"/>
    <property type="evidence" value="ECO:0007669"/>
    <property type="project" value="UniProtKB-KW"/>
</dbReference>
<dbReference type="RefSeq" id="WP_193951456.1">
    <property type="nucleotide sequence ID" value="NZ_JADEYS010000001.1"/>
</dbReference>
<dbReference type="InterPro" id="IPR044946">
    <property type="entry name" value="Restrct_endonuc_typeI_TRD_sf"/>
</dbReference>
<keyword evidence="6" id="KW-1185">Reference proteome</keyword>
<reference evidence="5" key="1">
    <citation type="submission" date="2020-10" db="EMBL/GenBank/DDBJ databases">
        <title>Bacterium isolated from coastal waters sediment.</title>
        <authorList>
            <person name="Chen R.-J."/>
            <person name="Lu D.-C."/>
            <person name="Zhu K.-L."/>
            <person name="Du Z.-J."/>
        </authorList>
    </citation>
    <scope>NUCLEOTIDE SEQUENCE</scope>
    <source>
        <strain evidence="5">N1Y112</strain>
    </source>
</reference>
<protein>
    <submittedName>
        <fullName evidence="5">Restriction endonuclease subunit S</fullName>
    </submittedName>
</protein>
<sequence length="591" mass="66187">MAVDAVDKVQQLLTGNIDLWTGTIEQKSSAGRGNNGKKHLHGIKKLRELILELAVRGKLVPQDSNDEPACVLLEQVAVERDRLVKENKIKKPKKLPKIENEEPPLELPEGWAYARLGALINLVSGQHLKPTEYSRECIQDGIPYITGPAEFGCISPTFSKYTIEKRALAQTGDILITCKGSGIGKTNISNRTLAISRQLMSIQPLLINKSYIKLFVDSLYGYFQSKGTGIAIPGISREDITECIVIFPPLQEQHRIVTKVDELMALCDQLEQQTERQIDAHQQLVDILLGTLTQSQNADALAENWARLSQHFGTLFTTVASIDQLKQTILQLAVMGKLVPQNPNDEPASELLKRIATEKEQLIKEKKIKKQKPIPPINSDERPTAIPIGWSLLRIEHFLDFRKRGMITGPFGSALKKSEHQESGVPVWGIESIKHGRFTHRNKIFVSSEKAKELKAFNAAPGDLIISRSGTIDEICTIPAGTENGLISTNLLRVSLLDSIVMPEYFCFIFKGNDFVLERLEQLCAGTTRLFLNQSILKSLIFPVPPLEEQHRIVTKVNELFTLCDQLKDRLQQNQHTQLLLTDTLIQESLK</sequence>
<evidence type="ECO:0000256" key="1">
    <source>
        <dbReference type="ARBA" id="ARBA00010923"/>
    </source>
</evidence>
<dbReference type="Pfam" id="PF01420">
    <property type="entry name" value="Methylase_S"/>
    <property type="match status" value="2"/>
</dbReference>
<dbReference type="InterPro" id="IPR051212">
    <property type="entry name" value="Type-I_RE_S_subunit"/>
</dbReference>
<evidence type="ECO:0000256" key="2">
    <source>
        <dbReference type="ARBA" id="ARBA00022747"/>
    </source>
</evidence>
<comment type="similarity">
    <text evidence="1">Belongs to the type-I restriction system S methylase family.</text>
</comment>
<feature type="domain" description="Type I restriction modification DNA specificity" evidence="4">
    <location>
        <begin position="412"/>
        <end position="571"/>
    </location>
</feature>
<dbReference type="Proteomes" id="UP000640333">
    <property type="component" value="Unassembled WGS sequence"/>
</dbReference>
<proteinExistence type="inferred from homology"/>
<organism evidence="5 6">
    <name type="scientific">Pontibacterium sinense</name>
    <dbReference type="NCBI Taxonomy" id="2781979"/>
    <lineage>
        <taxon>Bacteria</taxon>
        <taxon>Pseudomonadati</taxon>
        <taxon>Pseudomonadota</taxon>
        <taxon>Gammaproteobacteria</taxon>
        <taxon>Oceanospirillales</taxon>
        <taxon>Oceanospirillaceae</taxon>
        <taxon>Pontibacterium</taxon>
    </lineage>
</organism>
<comment type="caution">
    <text evidence="5">The sequence shown here is derived from an EMBL/GenBank/DDBJ whole genome shotgun (WGS) entry which is preliminary data.</text>
</comment>
<evidence type="ECO:0000259" key="4">
    <source>
        <dbReference type="Pfam" id="PF01420"/>
    </source>
</evidence>
<keyword evidence="3" id="KW-0238">DNA-binding</keyword>
<evidence type="ECO:0000313" key="5">
    <source>
        <dbReference type="EMBL" id="MBE9395900.1"/>
    </source>
</evidence>
<gene>
    <name evidence="5" type="ORF">IOQ59_01355</name>
</gene>
<dbReference type="InterPro" id="IPR000055">
    <property type="entry name" value="Restrct_endonuc_typeI_TRD"/>
</dbReference>
<dbReference type="EMBL" id="JADEYS010000001">
    <property type="protein sequence ID" value="MBE9395900.1"/>
    <property type="molecule type" value="Genomic_DNA"/>
</dbReference>